<accession>A0ABQ9IA66</accession>
<protein>
    <recommendedName>
        <fullName evidence="3">DDE-1 domain-containing protein</fullName>
    </recommendedName>
</protein>
<organism evidence="1 2">
    <name type="scientific">Dryococelus australis</name>
    <dbReference type="NCBI Taxonomy" id="614101"/>
    <lineage>
        <taxon>Eukaryota</taxon>
        <taxon>Metazoa</taxon>
        <taxon>Ecdysozoa</taxon>
        <taxon>Arthropoda</taxon>
        <taxon>Hexapoda</taxon>
        <taxon>Insecta</taxon>
        <taxon>Pterygota</taxon>
        <taxon>Neoptera</taxon>
        <taxon>Polyneoptera</taxon>
        <taxon>Phasmatodea</taxon>
        <taxon>Verophasmatodea</taxon>
        <taxon>Anareolatae</taxon>
        <taxon>Phasmatidae</taxon>
        <taxon>Eurycanthinae</taxon>
        <taxon>Dryococelus</taxon>
    </lineage>
</organism>
<sequence length="107" mass="12183">MTPKASTTSQTLVKFKSPGPVQLIFDGAHSHLDANIVIAVEAHAKTVYCLPSINMHELQPLDKSIFKPYESYWDEEVMLFWKKKKTQKVVVSFFQDSKKSVIEPNNT</sequence>
<proteinExistence type="predicted"/>
<evidence type="ECO:0008006" key="3">
    <source>
        <dbReference type="Google" id="ProtNLM"/>
    </source>
</evidence>
<dbReference type="Proteomes" id="UP001159363">
    <property type="component" value="Chromosome 2"/>
</dbReference>
<dbReference type="EMBL" id="JARBHB010000002">
    <property type="protein sequence ID" value="KAJ8893555.1"/>
    <property type="molecule type" value="Genomic_DNA"/>
</dbReference>
<reference evidence="1 2" key="1">
    <citation type="submission" date="2023-02" db="EMBL/GenBank/DDBJ databases">
        <title>LHISI_Scaffold_Assembly.</title>
        <authorList>
            <person name="Stuart O.P."/>
            <person name="Cleave R."/>
            <person name="Magrath M.J.L."/>
            <person name="Mikheyev A.S."/>
        </authorList>
    </citation>
    <scope>NUCLEOTIDE SEQUENCE [LARGE SCALE GENOMIC DNA]</scope>
    <source>
        <strain evidence="1">Daus_M_001</strain>
        <tissue evidence="1">Leg muscle</tissue>
    </source>
</reference>
<evidence type="ECO:0000313" key="1">
    <source>
        <dbReference type="EMBL" id="KAJ8893555.1"/>
    </source>
</evidence>
<comment type="caution">
    <text evidence="1">The sequence shown here is derived from an EMBL/GenBank/DDBJ whole genome shotgun (WGS) entry which is preliminary data.</text>
</comment>
<evidence type="ECO:0000313" key="2">
    <source>
        <dbReference type="Proteomes" id="UP001159363"/>
    </source>
</evidence>
<gene>
    <name evidence="1" type="ORF">PR048_006154</name>
</gene>
<keyword evidence="2" id="KW-1185">Reference proteome</keyword>
<name>A0ABQ9IA66_9NEOP</name>